<keyword evidence="2" id="KW-1185">Reference proteome</keyword>
<dbReference type="Proteomes" id="UP000317894">
    <property type="component" value="Unassembled WGS sequence"/>
</dbReference>
<evidence type="ECO:0000313" key="2">
    <source>
        <dbReference type="Proteomes" id="UP000317894"/>
    </source>
</evidence>
<gene>
    <name evidence="1" type="ORF">FMM06_11165</name>
</gene>
<accession>A0A552U7X1</accession>
<proteinExistence type="predicted"/>
<evidence type="ECO:0000313" key="1">
    <source>
        <dbReference type="EMBL" id="TRW14269.1"/>
    </source>
</evidence>
<organism evidence="1 2">
    <name type="scientific">Glacieibacterium frigidum</name>
    <dbReference type="NCBI Taxonomy" id="2593303"/>
    <lineage>
        <taxon>Bacteria</taxon>
        <taxon>Pseudomonadati</taxon>
        <taxon>Pseudomonadota</taxon>
        <taxon>Alphaproteobacteria</taxon>
        <taxon>Sphingomonadales</taxon>
        <taxon>Sphingosinicellaceae</taxon>
        <taxon>Glacieibacterium</taxon>
    </lineage>
</organism>
<dbReference type="EMBL" id="VJWA01000002">
    <property type="protein sequence ID" value="TRW14269.1"/>
    <property type="molecule type" value="Genomic_DNA"/>
</dbReference>
<name>A0A552U7X1_9SPHN</name>
<protein>
    <submittedName>
        <fullName evidence="1">Uncharacterized protein</fullName>
    </submittedName>
</protein>
<sequence>MSTSNITISAGRDAVLSAVAIGDGARAMVAIGTPAQFAEAFTALRGGIEELAVKGQLSPVQRTELLTAVAETETSVAAPAAIDADRATKSLTTLAAKFRAFCSDQQTSGVFACLQSLAALIGLPVALVT</sequence>
<dbReference type="AlphaFoldDB" id="A0A552U7X1"/>
<reference evidence="1 2" key="1">
    <citation type="submission" date="2019-07" db="EMBL/GenBank/DDBJ databases">
        <title>Novel species isolated from glacier.</title>
        <authorList>
            <person name="Liu Q."/>
            <person name="Xin Y.-H."/>
        </authorList>
    </citation>
    <scope>NUCLEOTIDE SEQUENCE [LARGE SCALE GENOMIC DNA]</scope>
    <source>
        <strain evidence="1 2">LB1R16</strain>
    </source>
</reference>
<comment type="caution">
    <text evidence="1">The sequence shown here is derived from an EMBL/GenBank/DDBJ whole genome shotgun (WGS) entry which is preliminary data.</text>
</comment>
<dbReference type="RefSeq" id="WP_144237474.1">
    <property type="nucleotide sequence ID" value="NZ_VJWA01000002.1"/>
</dbReference>